<dbReference type="Pfam" id="PF02353">
    <property type="entry name" value="CMAS"/>
    <property type="match status" value="1"/>
</dbReference>
<gene>
    <name evidence="6" type="ORF">DL89DRAFT_266728</name>
</gene>
<dbReference type="STRING" id="61395.A0A1Y1WAX5"/>
<evidence type="ECO:0000256" key="3">
    <source>
        <dbReference type="ARBA" id="ARBA00022679"/>
    </source>
</evidence>
<evidence type="ECO:0000256" key="4">
    <source>
        <dbReference type="ARBA" id="ARBA00022691"/>
    </source>
</evidence>
<dbReference type="GeneID" id="63803851"/>
<dbReference type="GO" id="GO:0008168">
    <property type="term" value="F:methyltransferase activity"/>
    <property type="evidence" value="ECO:0007669"/>
    <property type="project" value="UniProtKB-KW"/>
</dbReference>
<dbReference type="Gene3D" id="3.40.50.150">
    <property type="entry name" value="Vaccinia Virus protein VP39"/>
    <property type="match status" value="1"/>
</dbReference>
<dbReference type="PANTHER" id="PTHR43667">
    <property type="entry name" value="CYCLOPROPANE-FATTY-ACYL-PHOSPHOLIPID SYNTHASE"/>
    <property type="match status" value="1"/>
</dbReference>
<accession>A0A1Y1WAX5</accession>
<feature type="non-terminal residue" evidence="6">
    <location>
        <position position="1"/>
    </location>
</feature>
<dbReference type="PANTHER" id="PTHR43667:SF2">
    <property type="entry name" value="FATTY ACID C-METHYL TRANSFERASE"/>
    <property type="match status" value="1"/>
</dbReference>
<dbReference type="InterPro" id="IPR029063">
    <property type="entry name" value="SAM-dependent_MTases_sf"/>
</dbReference>
<keyword evidence="2" id="KW-0489">Methyltransferase</keyword>
<comment type="similarity">
    <text evidence="1">Belongs to the CFA/CMAS family.</text>
</comment>
<evidence type="ECO:0000313" key="6">
    <source>
        <dbReference type="EMBL" id="ORX70525.1"/>
    </source>
</evidence>
<keyword evidence="7" id="KW-1185">Reference proteome</keyword>
<dbReference type="InterPro" id="IPR050723">
    <property type="entry name" value="CFA/CMAS"/>
</dbReference>
<proteinExistence type="inferred from homology"/>
<dbReference type="PIRSF" id="PIRSF003085">
    <property type="entry name" value="CMAS"/>
    <property type="match status" value="1"/>
</dbReference>
<dbReference type="EMBL" id="MCFD01000005">
    <property type="protein sequence ID" value="ORX70525.1"/>
    <property type="molecule type" value="Genomic_DNA"/>
</dbReference>
<protein>
    <submittedName>
        <fullName evidence="6">Cyclopropane-fatty-acyl-phospholipid synthase</fullName>
    </submittedName>
</protein>
<dbReference type="SUPFAM" id="SSF53335">
    <property type="entry name" value="S-adenosyl-L-methionine-dependent methyltransferases"/>
    <property type="match status" value="1"/>
</dbReference>
<evidence type="ECO:0000313" key="7">
    <source>
        <dbReference type="Proteomes" id="UP000193922"/>
    </source>
</evidence>
<keyword evidence="5" id="KW-0443">Lipid metabolism</keyword>
<keyword evidence="4" id="KW-0949">S-adenosyl-L-methionine</keyword>
<dbReference type="InterPro" id="IPR003333">
    <property type="entry name" value="CMAS"/>
</dbReference>
<dbReference type="GO" id="GO:0032259">
    <property type="term" value="P:methylation"/>
    <property type="evidence" value="ECO:0007669"/>
    <property type="project" value="UniProtKB-KW"/>
</dbReference>
<feature type="non-terminal residue" evidence="6">
    <location>
        <position position="466"/>
    </location>
</feature>
<name>A0A1Y1WAX5_9FUNG</name>
<dbReference type="GO" id="GO:0008610">
    <property type="term" value="P:lipid biosynthetic process"/>
    <property type="evidence" value="ECO:0007669"/>
    <property type="project" value="InterPro"/>
</dbReference>
<evidence type="ECO:0000256" key="5">
    <source>
        <dbReference type="ARBA" id="ARBA00023098"/>
    </source>
</evidence>
<reference evidence="6 7" key="1">
    <citation type="submission" date="2016-07" db="EMBL/GenBank/DDBJ databases">
        <title>Pervasive Adenine N6-methylation of Active Genes in Fungi.</title>
        <authorList>
            <consortium name="DOE Joint Genome Institute"/>
            <person name="Mondo S.J."/>
            <person name="Dannebaum R.O."/>
            <person name="Kuo R.C."/>
            <person name="Labutti K."/>
            <person name="Haridas S."/>
            <person name="Kuo A."/>
            <person name="Salamov A."/>
            <person name="Ahrendt S.R."/>
            <person name="Lipzen A."/>
            <person name="Sullivan W."/>
            <person name="Andreopoulos W.B."/>
            <person name="Clum A."/>
            <person name="Lindquist E."/>
            <person name="Daum C."/>
            <person name="Ramamoorthy G.K."/>
            <person name="Gryganskyi A."/>
            <person name="Culley D."/>
            <person name="Magnuson J.K."/>
            <person name="James T.Y."/>
            <person name="O'Malley M.A."/>
            <person name="Stajich J.E."/>
            <person name="Spatafora J.W."/>
            <person name="Visel A."/>
            <person name="Grigoriev I.V."/>
        </authorList>
    </citation>
    <scope>NUCLEOTIDE SEQUENCE [LARGE SCALE GENOMIC DNA]</scope>
    <source>
        <strain evidence="6 7">ATCC 12442</strain>
    </source>
</reference>
<keyword evidence="3" id="KW-0808">Transferase</keyword>
<sequence length="466" mass="52311">TIEAGFNKLSRMMFGSSWSYLIPAVKEQIAQALSGANVGSLTIVEGDESTTFGNSSDHGPHVVITVLSEQFWVRLMLVQDLGFAEAYMAGEITVNSLVDFVRFYIYNRDVLDSSNASPIVTSLMYLANTRFGNSLLNSTSNISAHYDLGNEMFEMFLDATMTYSCGIWAGPDDTLEAAQIRKLDMLIDKAHLRPTDYVLDLGCGWGSLSMRAVERTGCRVLGITLSTEQKEIAEQRIAQAGMSDRIEIKLIDYRNLDPAEYQFDKIISLEMVEHVGFDYLPVYFEQCSRLLSAHHGVMVLQASTMNEERYEAYKHSVDFINKHIFPGGHCPSVSALVSAATKGSKGSLMLESAANFPDHYARTLRAWRERFLHGYDKVLSEVAPKNPQLILQERDLNTLDASESADKCIELAKIDSEKSDMQSAEQTASYNDVFRRKWEYYFAYCEGAFATRTLGCTQLVFTRTYN</sequence>
<evidence type="ECO:0000256" key="1">
    <source>
        <dbReference type="ARBA" id="ARBA00010815"/>
    </source>
</evidence>
<evidence type="ECO:0000256" key="2">
    <source>
        <dbReference type="ARBA" id="ARBA00022603"/>
    </source>
</evidence>
<dbReference type="RefSeq" id="XP_040744104.1">
    <property type="nucleotide sequence ID" value="XM_040887203.1"/>
</dbReference>
<organism evidence="6 7">
    <name type="scientific">Linderina pennispora</name>
    <dbReference type="NCBI Taxonomy" id="61395"/>
    <lineage>
        <taxon>Eukaryota</taxon>
        <taxon>Fungi</taxon>
        <taxon>Fungi incertae sedis</taxon>
        <taxon>Zoopagomycota</taxon>
        <taxon>Kickxellomycotina</taxon>
        <taxon>Kickxellomycetes</taxon>
        <taxon>Kickxellales</taxon>
        <taxon>Kickxellaceae</taxon>
        <taxon>Linderina</taxon>
    </lineage>
</organism>
<dbReference type="OrthoDB" id="8300214at2759"/>
<dbReference type="AlphaFoldDB" id="A0A1Y1WAX5"/>
<comment type="caution">
    <text evidence="6">The sequence shown here is derived from an EMBL/GenBank/DDBJ whole genome shotgun (WGS) entry which is preliminary data.</text>
</comment>
<dbReference type="CDD" id="cd02440">
    <property type="entry name" value="AdoMet_MTases"/>
    <property type="match status" value="1"/>
</dbReference>
<dbReference type="Proteomes" id="UP000193922">
    <property type="component" value="Unassembled WGS sequence"/>
</dbReference>